<dbReference type="OrthoDB" id="9770036at2"/>
<evidence type="ECO:0000313" key="10">
    <source>
        <dbReference type="EMBL" id="SEG30977.1"/>
    </source>
</evidence>
<evidence type="ECO:0000256" key="5">
    <source>
        <dbReference type="ARBA" id="ARBA00022989"/>
    </source>
</evidence>
<proteinExistence type="inferred from homology"/>
<evidence type="ECO:0000256" key="4">
    <source>
        <dbReference type="ARBA" id="ARBA00022692"/>
    </source>
</evidence>
<keyword evidence="3" id="KW-1003">Cell membrane</keyword>
<evidence type="ECO:0000313" key="11">
    <source>
        <dbReference type="Proteomes" id="UP000236737"/>
    </source>
</evidence>
<dbReference type="AlphaFoldDB" id="A0A1H5Z5P3"/>
<keyword evidence="4 7" id="KW-0812">Transmembrane</keyword>
<feature type="transmembrane region" description="Helical" evidence="7">
    <location>
        <begin position="284"/>
        <end position="310"/>
    </location>
</feature>
<protein>
    <submittedName>
        <fullName evidence="10">Lipoprotein-releasing system permease protein</fullName>
    </submittedName>
</protein>
<evidence type="ECO:0000256" key="6">
    <source>
        <dbReference type="ARBA" id="ARBA00023136"/>
    </source>
</evidence>
<dbReference type="EMBL" id="FNVP01000009">
    <property type="protein sequence ID" value="SEG30977.1"/>
    <property type="molecule type" value="Genomic_DNA"/>
</dbReference>
<evidence type="ECO:0000256" key="1">
    <source>
        <dbReference type="ARBA" id="ARBA00004651"/>
    </source>
</evidence>
<dbReference type="GO" id="GO:0044874">
    <property type="term" value="P:lipoprotein localization to outer membrane"/>
    <property type="evidence" value="ECO:0007669"/>
    <property type="project" value="TreeGrafter"/>
</dbReference>
<feature type="transmembrane region" description="Helical" evidence="7">
    <location>
        <begin position="382"/>
        <end position="404"/>
    </location>
</feature>
<feature type="transmembrane region" description="Helical" evidence="7">
    <location>
        <begin position="21"/>
        <end position="45"/>
    </location>
</feature>
<name>A0A1H5Z5P3_9FLAO</name>
<keyword evidence="10" id="KW-0449">Lipoprotein</keyword>
<dbReference type="PANTHER" id="PTHR30489:SF0">
    <property type="entry name" value="LIPOPROTEIN-RELEASING SYSTEM TRANSMEMBRANE PROTEIN LOLE"/>
    <property type="match status" value="1"/>
</dbReference>
<sequence length="418" mass="45793">MNFKLILNIALHLLRARLKQTIVAAVGVTFGIAMFISLVSFMHGLNDLLDGLMLNRTPHVLLYNEIKPSEKQPVSLADDYKNNVNFIHSIKPKDRGKSIYNGKTIIKVLKEDARIIDVAPKVTTPVFFNSGTIEISGIVNGIDVLPEEKLFKISDYIIEGKVADLLQNNSIIIGKGLADKMLLSKGDIIKITTSKGNLASLKIVGISEIGIAEIDNTMSYTSLATVQKILGEPTNYITDIQIKLFDMASTPAVAKEFRDKFNLDTIDYQTANSQFETGSTVRSIISYAVGVVLLIVAGFGIYNILNMMIYEKMDSIAILKATGFSGNDVKWIFVSLSIIIGLAGGLFGLLFGYIFSSIIDVIPFETASLPTIKTYPINYNPLFYVIGITFALFTTTIAGLFPALKASKVDPVEIIRGK</sequence>
<dbReference type="Pfam" id="PF02687">
    <property type="entry name" value="FtsX"/>
    <property type="match status" value="1"/>
</dbReference>
<dbReference type="InterPro" id="IPR051447">
    <property type="entry name" value="Lipoprotein-release_system"/>
</dbReference>
<feature type="domain" description="MacB-like periplasmic core" evidence="9">
    <location>
        <begin position="21"/>
        <end position="259"/>
    </location>
</feature>
<feature type="transmembrane region" description="Helical" evidence="7">
    <location>
        <begin position="331"/>
        <end position="362"/>
    </location>
</feature>
<dbReference type="Proteomes" id="UP000236737">
    <property type="component" value="Unassembled WGS sequence"/>
</dbReference>
<accession>A0A1H5Z5P3</accession>
<dbReference type="Pfam" id="PF12704">
    <property type="entry name" value="MacB_PCD"/>
    <property type="match status" value="1"/>
</dbReference>
<keyword evidence="5 7" id="KW-1133">Transmembrane helix</keyword>
<gene>
    <name evidence="10" type="ORF">SAMN04488130_10985</name>
</gene>
<evidence type="ECO:0000256" key="3">
    <source>
        <dbReference type="ARBA" id="ARBA00022475"/>
    </source>
</evidence>
<organism evidence="10 11">
    <name type="scientific">Flavobacterium urumqiense</name>
    <dbReference type="NCBI Taxonomy" id="935224"/>
    <lineage>
        <taxon>Bacteria</taxon>
        <taxon>Pseudomonadati</taxon>
        <taxon>Bacteroidota</taxon>
        <taxon>Flavobacteriia</taxon>
        <taxon>Flavobacteriales</taxon>
        <taxon>Flavobacteriaceae</taxon>
        <taxon>Flavobacterium</taxon>
    </lineage>
</organism>
<comment type="similarity">
    <text evidence="2">Belongs to the ABC-4 integral membrane protein family. LolC/E subfamily.</text>
</comment>
<dbReference type="InterPro" id="IPR025857">
    <property type="entry name" value="MacB_PCD"/>
</dbReference>
<comment type="subcellular location">
    <subcellularLocation>
        <location evidence="1">Cell membrane</location>
        <topology evidence="1">Multi-pass membrane protein</topology>
    </subcellularLocation>
</comment>
<dbReference type="GO" id="GO:0098797">
    <property type="term" value="C:plasma membrane protein complex"/>
    <property type="evidence" value="ECO:0007669"/>
    <property type="project" value="TreeGrafter"/>
</dbReference>
<dbReference type="PANTHER" id="PTHR30489">
    <property type="entry name" value="LIPOPROTEIN-RELEASING SYSTEM TRANSMEMBRANE PROTEIN LOLE"/>
    <property type="match status" value="1"/>
</dbReference>
<reference evidence="11" key="1">
    <citation type="submission" date="2016-10" db="EMBL/GenBank/DDBJ databases">
        <authorList>
            <person name="Varghese N."/>
            <person name="Submissions S."/>
        </authorList>
    </citation>
    <scope>NUCLEOTIDE SEQUENCE [LARGE SCALE GENOMIC DNA]</scope>
    <source>
        <strain evidence="11">CGMCC 1.9230</strain>
    </source>
</reference>
<dbReference type="RefSeq" id="WP_104000305.1">
    <property type="nucleotide sequence ID" value="NZ_FNVP01000009.1"/>
</dbReference>
<evidence type="ECO:0000259" key="9">
    <source>
        <dbReference type="Pfam" id="PF12704"/>
    </source>
</evidence>
<evidence type="ECO:0000256" key="7">
    <source>
        <dbReference type="SAM" id="Phobius"/>
    </source>
</evidence>
<keyword evidence="6 7" id="KW-0472">Membrane</keyword>
<dbReference type="InterPro" id="IPR003838">
    <property type="entry name" value="ABC3_permease_C"/>
</dbReference>
<keyword evidence="11" id="KW-1185">Reference proteome</keyword>
<evidence type="ECO:0000259" key="8">
    <source>
        <dbReference type="Pfam" id="PF02687"/>
    </source>
</evidence>
<feature type="domain" description="ABC3 transporter permease C-terminal" evidence="8">
    <location>
        <begin position="288"/>
        <end position="411"/>
    </location>
</feature>
<evidence type="ECO:0000256" key="2">
    <source>
        <dbReference type="ARBA" id="ARBA00005236"/>
    </source>
</evidence>